<dbReference type="AlphaFoldDB" id="A0A2Z6GAE5"/>
<dbReference type="STRING" id="1188319.OYT1_01829"/>
<evidence type="ECO:0000256" key="8">
    <source>
        <dbReference type="HAMAP-Rule" id="MF_00101"/>
    </source>
</evidence>
<comment type="cofactor">
    <cofactor evidence="8">
        <name>Mg(2+)</name>
        <dbReference type="ChEBI" id="CHEBI:18420"/>
    </cofactor>
</comment>
<keyword evidence="5 8" id="KW-0460">Magnesium</keyword>
<keyword evidence="11" id="KW-1185">Reference proteome</keyword>
<dbReference type="Pfam" id="PF01648">
    <property type="entry name" value="ACPS"/>
    <property type="match status" value="1"/>
</dbReference>
<evidence type="ECO:0000256" key="6">
    <source>
        <dbReference type="ARBA" id="ARBA00023098"/>
    </source>
</evidence>
<comment type="subcellular location">
    <subcellularLocation>
        <location evidence="8">Cytoplasm</location>
    </subcellularLocation>
</comment>
<evidence type="ECO:0000313" key="10">
    <source>
        <dbReference type="EMBL" id="BBE50521.1"/>
    </source>
</evidence>
<evidence type="ECO:0000256" key="3">
    <source>
        <dbReference type="ARBA" id="ARBA00022723"/>
    </source>
</evidence>
<accession>A0A2Z6GAE5</accession>
<sequence length="127" mass="13869">MILGIGTDIVAVARIEAAIERHGIAFAERILSAHELPEYSAHAYPARFLAKRFAAKEAFAKATGLGLRQPVTLQSISIIHDELGKPGFAFDDELNVYLQQRGAVRNHLSISDERETVVAFVVLEGQG</sequence>
<protein>
    <recommendedName>
        <fullName evidence="8">Holo-[acyl-carrier-protein] synthase</fullName>
        <shortName evidence="8">Holo-ACP synthase</shortName>
        <ecNumber evidence="8">2.7.8.7</ecNumber>
    </recommendedName>
    <alternativeName>
        <fullName evidence="8">4'-phosphopantetheinyl transferase AcpS</fullName>
    </alternativeName>
</protein>
<keyword evidence="8" id="KW-0963">Cytoplasm</keyword>
<evidence type="ECO:0000259" key="9">
    <source>
        <dbReference type="Pfam" id="PF01648"/>
    </source>
</evidence>
<keyword evidence="2 8" id="KW-0808">Transferase</keyword>
<evidence type="ECO:0000256" key="7">
    <source>
        <dbReference type="ARBA" id="ARBA00023160"/>
    </source>
</evidence>
<comment type="function">
    <text evidence="8">Transfers the 4'-phosphopantetheine moiety from coenzyme A to a Ser of acyl-carrier-protein.</text>
</comment>
<dbReference type="RefSeq" id="WP_062626990.1">
    <property type="nucleotide sequence ID" value="NZ_AP018738.1"/>
</dbReference>
<dbReference type="SUPFAM" id="SSF56214">
    <property type="entry name" value="4'-phosphopantetheinyl transferase"/>
    <property type="match status" value="1"/>
</dbReference>
<evidence type="ECO:0000313" key="11">
    <source>
        <dbReference type="Proteomes" id="UP000033070"/>
    </source>
</evidence>
<dbReference type="InterPro" id="IPR002582">
    <property type="entry name" value="ACPS"/>
</dbReference>
<feature type="binding site" evidence="8">
    <location>
        <position position="8"/>
    </location>
    <ligand>
        <name>Mg(2+)</name>
        <dbReference type="ChEBI" id="CHEBI:18420"/>
    </ligand>
</feature>
<dbReference type="Gene3D" id="3.90.470.20">
    <property type="entry name" value="4'-phosphopantetheinyl transferase domain"/>
    <property type="match status" value="1"/>
</dbReference>
<dbReference type="GO" id="GO:0006633">
    <property type="term" value="P:fatty acid biosynthetic process"/>
    <property type="evidence" value="ECO:0007669"/>
    <property type="project" value="UniProtKB-UniRule"/>
</dbReference>
<dbReference type="GO" id="GO:0000287">
    <property type="term" value="F:magnesium ion binding"/>
    <property type="evidence" value="ECO:0007669"/>
    <property type="project" value="UniProtKB-UniRule"/>
</dbReference>
<comment type="catalytic activity">
    <reaction evidence="8">
        <text>apo-[ACP] + CoA = holo-[ACP] + adenosine 3',5'-bisphosphate + H(+)</text>
        <dbReference type="Rhea" id="RHEA:12068"/>
        <dbReference type="Rhea" id="RHEA-COMP:9685"/>
        <dbReference type="Rhea" id="RHEA-COMP:9690"/>
        <dbReference type="ChEBI" id="CHEBI:15378"/>
        <dbReference type="ChEBI" id="CHEBI:29999"/>
        <dbReference type="ChEBI" id="CHEBI:57287"/>
        <dbReference type="ChEBI" id="CHEBI:58343"/>
        <dbReference type="ChEBI" id="CHEBI:64479"/>
        <dbReference type="EC" id="2.7.8.7"/>
    </reaction>
</comment>
<keyword evidence="7 8" id="KW-0275">Fatty acid biosynthesis</keyword>
<keyword evidence="6 8" id="KW-0443">Lipid metabolism</keyword>
<name>A0A2Z6GAE5_9PROT</name>
<comment type="similarity">
    <text evidence="8">Belongs to the P-Pant transferase superfamily. AcpS family.</text>
</comment>
<keyword evidence="3 8" id="KW-0479">Metal-binding</keyword>
<evidence type="ECO:0000256" key="2">
    <source>
        <dbReference type="ARBA" id="ARBA00022679"/>
    </source>
</evidence>
<gene>
    <name evidence="8" type="primary">acpS</name>
    <name evidence="10" type="ORF">OYT1_ch0960</name>
</gene>
<keyword evidence="4 8" id="KW-0276">Fatty acid metabolism</keyword>
<organism evidence="10 11">
    <name type="scientific">Ferriphaselus amnicola</name>
    <dbReference type="NCBI Taxonomy" id="1188319"/>
    <lineage>
        <taxon>Bacteria</taxon>
        <taxon>Pseudomonadati</taxon>
        <taxon>Pseudomonadota</taxon>
        <taxon>Betaproteobacteria</taxon>
        <taxon>Nitrosomonadales</taxon>
        <taxon>Gallionellaceae</taxon>
        <taxon>Ferriphaselus</taxon>
    </lineage>
</organism>
<dbReference type="KEGG" id="fam:OYT1_ch0960"/>
<dbReference type="InterPro" id="IPR004568">
    <property type="entry name" value="Ppantetheine-prot_Trfase_dom"/>
</dbReference>
<dbReference type="NCBIfam" id="TIGR00556">
    <property type="entry name" value="pantethn_trn"/>
    <property type="match status" value="1"/>
</dbReference>
<proteinExistence type="inferred from homology"/>
<feature type="domain" description="4'-phosphopantetheinyl transferase" evidence="9">
    <location>
        <begin position="4"/>
        <end position="93"/>
    </location>
</feature>
<keyword evidence="1 8" id="KW-0444">Lipid biosynthesis</keyword>
<dbReference type="EMBL" id="AP018738">
    <property type="protein sequence ID" value="BBE50521.1"/>
    <property type="molecule type" value="Genomic_DNA"/>
</dbReference>
<evidence type="ECO:0000256" key="1">
    <source>
        <dbReference type="ARBA" id="ARBA00022516"/>
    </source>
</evidence>
<dbReference type="HAMAP" id="MF_00101">
    <property type="entry name" value="AcpS"/>
    <property type="match status" value="1"/>
</dbReference>
<feature type="binding site" evidence="8">
    <location>
        <position position="57"/>
    </location>
    <ligand>
        <name>Mg(2+)</name>
        <dbReference type="ChEBI" id="CHEBI:18420"/>
    </ligand>
</feature>
<dbReference type="EC" id="2.7.8.7" evidence="8"/>
<dbReference type="OrthoDB" id="517356at2"/>
<dbReference type="InterPro" id="IPR037143">
    <property type="entry name" value="4-PPantetheinyl_Trfase_dom_sf"/>
</dbReference>
<dbReference type="Proteomes" id="UP000033070">
    <property type="component" value="Chromosome"/>
</dbReference>
<dbReference type="InterPro" id="IPR008278">
    <property type="entry name" value="4-PPantetheinyl_Trfase_dom"/>
</dbReference>
<reference evidence="10 11" key="1">
    <citation type="submission" date="2018-06" db="EMBL/GenBank/DDBJ databases">
        <title>OYT1 Genome Sequencing.</title>
        <authorList>
            <person name="Kato S."/>
            <person name="Itoh T."/>
            <person name="Ohkuma M."/>
        </authorList>
    </citation>
    <scope>NUCLEOTIDE SEQUENCE [LARGE SCALE GENOMIC DNA]</scope>
    <source>
        <strain evidence="10 11">OYT1</strain>
    </source>
</reference>
<dbReference type="NCBIfam" id="TIGR00516">
    <property type="entry name" value="acpS"/>
    <property type="match status" value="1"/>
</dbReference>
<dbReference type="GO" id="GO:0008897">
    <property type="term" value="F:holo-[acyl-carrier-protein] synthase activity"/>
    <property type="evidence" value="ECO:0007669"/>
    <property type="project" value="UniProtKB-UniRule"/>
</dbReference>
<evidence type="ECO:0000256" key="5">
    <source>
        <dbReference type="ARBA" id="ARBA00022842"/>
    </source>
</evidence>
<dbReference type="GO" id="GO:0005737">
    <property type="term" value="C:cytoplasm"/>
    <property type="evidence" value="ECO:0007669"/>
    <property type="project" value="UniProtKB-SubCell"/>
</dbReference>
<evidence type="ECO:0000256" key="4">
    <source>
        <dbReference type="ARBA" id="ARBA00022832"/>
    </source>
</evidence>